<reference evidence="1" key="1">
    <citation type="journal article" date="2014" name="Front. Microbiol.">
        <title>High frequency of phylogenetically diverse reductive dehalogenase-homologous genes in deep subseafloor sedimentary metagenomes.</title>
        <authorList>
            <person name="Kawai M."/>
            <person name="Futagami T."/>
            <person name="Toyoda A."/>
            <person name="Takaki Y."/>
            <person name="Nishi S."/>
            <person name="Hori S."/>
            <person name="Arai W."/>
            <person name="Tsubouchi T."/>
            <person name="Morono Y."/>
            <person name="Uchiyama I."/>
            <person name="Ito T."/>
            <person name="Fujiyama A."/>
            <person name="Inagaki F."/>
            <person name="Takami H."/>
        </authorList>
    </citation>
    <scope>NUCLEOTIDE SEQUENCE</scope>
    <source>
        <strain evidence="1">Expedition CK06-06</strain>
    </source>
</reference>
<dbReference type="EMBL" id="BARS01015371">
    <property type="protein sequence ID" value="GAF89702.1"/>
    <property type="molecule type" value="Genomic_DNA"/>
</dbReference>
<gene>
    <name evidence="1" type="ORF">S01H1_25443</name>
</gene>
<protein>
    <submittedName>
        <fullName evidence="1">Uncharacterized protein</fullName>
    </submittedName>
</protein>
<dbReference type="AlphaFoldDB" id="X0TNI9"/>
<proteinExistence type="predicted"/>
<sequence>MTESSQKFSRSKWLTGAVVVVVMLWVGGSRDLSAQTNTEHN</sequence>
<feature type="non-terminal residue" evidence="1">
    <location>
        <position position="41"/>
    </location>
</feature>
<comment type="caution">
    <text evidence="1">The sequence shown here is derived from an EMBL/GenBank/DDBJ whole genome shotgun (WGS) entry which is preliminary data.</text>
</comment>
<organism evidence="1">
    <name type="scientific">marine sediment metagenome</name>
    <dbReference type="NCBI Taxonomy" id="412755"/>
    <lineage>
        <taxon>unclassified sequences</taxon>
        <taxon>metagenomes</taxon>
        <taxon>ecological metagenomes</taxon>
    </lineage>
</organism>
<evidence type="ECO:0000313" key="1">
    <source>
        <dbReference type="EMBL" id="GAF89702.1"/>
    </source>
</evidence>
<name>X0TNI9_9ZZZZ</name>
<accession>X0TNI9</accession>